<comment type="PTM">
    <text evidence="5">4'-phosphopantetheine is transferred from CoA to a specific serine of apo-DCP.</text>
</comment>
<dbReference type="NCBIfam" id="TIGR01688">
    <property type="entry name" value="dltC"/>
    <property type="match status" value="1"/>
</dbReference>
<dbReference type="SUPFAM" id="SSF47336">
    <property type="entry name" value="ACP-like"/>
    <property type="match status" value="1"/>
</dbReference>
<comment type="similarity">
    <text evidence="5">Belongs to the DltC family.</text>
</comment>
<reference evidence="7 8" key="1">
    <citation type="journal article" date="2023" name="Microbiol. Spectr.">
        <title>Symbiosis of Carpenter Bees with Uncharacterized Lactic Acid Bacteria Showing NAD Auxotrophy.</title>
        <authorList>
            <person name="Kawasaki S."/>
            <person name="Ozawa K."/>
            <person name="Mori T."/>
            <person name="Yamamoto A."/>
            <person name="Ito M."/>
            <person name="Ohkuma M."/>
            <person name="Sakamoto M."/>
            <person name="Matsutani M."/>
        </authorList>
    </citation>
    <scope>NUCLEOTIDE SEQUENCE [LARGE SCALE GENOMIC DNA]</scope>
    <source>
        <strain evidence="7 8">Kim32-2</strain>
    </source>
</reference>
<comment type="pathway">
    <text evidence="5">Cell wall biogenesis; lipoteichoic acid biosynthesis.</text>
</comment>
<dbReference type="EMBL" id="AP026803">
    <property type="protein sequence ID" value="BDR61220.1"/>
    <property type="molecule type" value="Genomic_DNA"/>
</dbReference>
<dbReference type="NCBIfam" id="NF003464">
    <property type="entry name" value="PRK05087.1"/>
    <property type="match status" value="1"/>
</dbReference>
<keyword evidence="7" id="KW-0436">Ligase</keyword>
<dbReference type="InterPro" id="IPR003230">
    <property type="entry name" value="DltC"/>
</dbReference>
<dbReference type="Proteomes" id="UP001321741">
    <property type="component" value="Chromosome"/>
</dbReference>
<dbReference type="Pfam" id="PF00550">
    <property type="entry name" value="PP-binding"/>
    <property type="match status" value="1"/>
</dbReference>
<dbReference type="HAMAP" id="MF_00565">
    <property type="entry name" value="DltC"/>
    <property type="match status" value="1"/>
</dbReference>
<keyword evidence="3 5" id="KW-0597">Phosphoprotein</keyword>
<evidence type="ECO:0000313" key="8">
    <source>
        <dbReference type="Proteomes" id="UP001321741"/>
    </source>
</evidence>
<evidence type="ECO:0000256" key="3">
    <source>
        <dbReference type="ARBA" id="ARBA00022553"/>
    </source>
</evidence>
<evidence type="ECO:0000256" key="2">
    <source>
        <dbReference type="ARBA" id="ARBA00022490"/>
    </source>
</evidence>
<gene>
    <name evidence="5 7" type="primary">dltC</name>
    <name evidence="7" type="ORF">KIM322_14810</name>
</gene>
<keyword evidence="8" id="KW-1185">Reference proteome</keyword>
<protein>
    <recommendedName>
        <fullName evidence="5">D-alanyl carrier protein</fullName>
        <shortName evidence="5">DCP</shortName>
    </recommendedName>
    <alternativeName>
        <fullName evidence="5">D-alanine--poly(phosphoribitol) ligase subunit 2</fullName>
    </alternativeName>
</protein>
<evidence type="ECO:0000256" key="4">
    <source>
        <dbReference type="ARBA" id="ARBA00023316"/>
    </source>
</evidence>
<dbReference type="PROSITE" id="PS50075">
    <property type="entry name" value="CARRIER"/>
    <property type="match status" value="1"/>
</dbReference>
<accession>A0ABM8BIT9</accession>
<sequence>MDIKNEVLAILQELTGEDLADKMDENIFTTGLMDSMASVQMLLNLQEKFAIDVPVSEFDREEWDTPAKIVAKVENLENEQ</sequence>
<keyword evidence="4 5" id="KW-0961">Cell wall biogenesis/degradation</keyword>
<evidence type="ECO:0000256" key="5">
    <source>
        <dbReference type="HAMAP-Rule" id="MF_00565"/>
    </source>
</evidence>
<dbReference type="InterPro" id="IPR009081">
    <property type="entry name" value="PP-bd_ACP"/>
</dbReference>
<dbReference type="Gene3D" id="1.10.1200.10">
    <property type="entry name" value="ACP-like"/>
    <property type="match status" value="1"/>
</dbReference>
<proteinExistence type="inferred from homology"/>
<organism evidence="7 8">
    <name type="scientific">Lactobacillus xylocopicola</name>
    <dbReference type="NCBI Taxonomy" id="2976676"/>
    <lineage>
        <taxon>Bacteria</taxon>
        <taxon>Bacillati</taxon>
        <taxon>Bacillota</taxon>
        <taxon>Bacilli</taxon>
        <taxon>Lactobacillales</taxon>
        <taxon>Lactobacillaceae</taxon>
        <taxon>Lactobacillus</taxon>
    </lineage>
</organism>
<evidence type="ECO:0000313" key="7">
    <source>
        <dbReference type="EMBL" id="BDR61220.1"/>
    </source>
</evidence>
<feature type="modified residue" description="O-(pantetheine 4'-phosphoryl)serine" evidence="5">
    <location>
        <position position="35"/>
    </location>
</feature>
<evidence type="ECO:0000256" key="1">
    <source>
        <dbReference type="ARBA" id="ARBA00022450"/>
    </source>
</evidence>
<keyword evidence="1 5" id="KW-0596">Phosphopantetheine</keyword>
<evidence type="ECO:0000259" key="6">
    <source>
        <dbReference type="PROSITE" id="PS50075"/>
    </source>
</evidence>
<feature type="domain" description="Carrier" evidence="6">
    <location>
        <begin position="1"/>
        <end position="77"/>
    </location>
</feature>
<comment type="subcellular location">
    <subcellularLocation>
        <location evidence="5">Cytoplasm</location>
    </subcellularLocation>
</comment>
<dbReference type="InterPro" id="IPR036736">
    <property type="entry name" value="ACP-like_sf"/>
</dbReference>
<dbReference type="GO" id="GO:0016874">
    <property type="term" value="F:ligase activity"/>
    <property type="evidence" value="ECO:0007669"/>
    <property type="project" value="UniProtKB-KW"/>
</dbReference>
<dbReference type="RefSeq" id="WP_317637439.1">
    <property type="nucleotide sequence ID" value="NZ_AP026803.1"/>
</dbReference>
<keyword evidence="2 5" id="KW-0963">Cytoplasm</keyword>
<comment type="function">
    <text evidence="5">Carrier protein involved in the D-alanylation of lipoteichoic acid (LTA). The loading of thioester-linked D-alanine onto DltC is catalyzed by D-alanine--D-alanyl carrier protein ligase DltA. The DltC-carried D-alanyl group is further transferred to cell membrane phosphatidylglycerol (PG) by forming an ester bond, probably catalyzed by DltD. D-alanylation of LTA plays an important role in modulating the properties of the cell wall in Gram-positive bacteria, influencing the net charge of the cell wall.</text>
</comment>
<name>A0ABM8BIT9_9LACO</name>